<evidence type="ECO:0000313" key="7">
    <source>
        <dbReference type="EMBL" id="ATL31544.1"/>
    </source>
</evidence>
<feature type="compositionally biased region" description="Low complexity" evidence="5">
    <location>
        <begin position="210"/>
        <end position="234"/>
    </location>
</feature>
<dbReference type="RefSeq" id="WP_098245649.1">
    <property type="nucleotide sequence ID" value="NZ_CP022685.1"/>
</dbReference>
<dbReference type="GO" id="GO:0000976">
    <property type="term" value="F:transcription cis-regulatory region binding"/>
    <property type="evidence" value="ECO:0007669"/>
    <property type="project" value="TreeGrafter"/>
</dbReference>
<gene>
    <name evidence="7" type="ORF">KY5_6526c</name>
</gene>
<dbReference type="KEGG" id="sfk:KY5_6526c"/>
<dbReference type="InterPro" id="IPR001647">
    <property type="entry name" value="HTH_TetR"/>
</dbReference>
<evidence type="ECO:0000256" key="2">
    <source>
        <dbReference type="ARBA" id="ARBA00023125"/>
    </source>
</evidence>
<organism evidence="7 8">
    <name type="scientific">Streptomyces formicae</name>
    <dbReference type="NCBI Taxonomy" id="1616117"/>
    <lineage>
        <taxon>Bacteria</taxon>
        <taxon>Bacillati</taxon>
        <taxon>Actinomycetota</taxon>
        <taxon>Actinomycetes</taxon>
        <taxon>Kitasatosporales</taxon>
        <taxon>Streptomycetaceae</taxon>
        <taxon>Streptomyces</taxon>
    </lineage>
</organism>
<dbReference type="PANTHER" id="PTHR30055">
    <property type="entry name" value="HTH-TYPE TRANSCRIPTIONAL REGULATOR RUTR"/>
    <property type="match status" value="1"/>
</dbReference>
<evidence type="ECO:0000313" key="8">
    <source>
        <dbReference type="Proteomes" id="UP000221011"/>
    </source>
</evidence>
<feature type="domain" description="HTH tetR-type" evidence="6">
    <location>
        <begin position="8"/>
        <end position="68"/>
    </location>
</feature>
<dbReference type="InterPro" id="IPR009057">
    <property type="entry name" value="Homeodomain-like_sf"/>
</dbReference>
<dbReference type="PANTHER" id="PTHR30055:SF234">
    <property type="entry name" value="HTH-TYPE TRANSCRIPTIONAL REGULATOR BETI"/>
    <property type="match status" value="1"/>
</dbReference>
<dbReference type="GO" id="GO:0003700">
    <property type="term" value="F:DNA-binding transcription factor activity"/>
    <property type="evidence" value="ECO:0007669"/>
    <property type="project" value="TreeGrafter"/>
</dbReference>
<dbReference type="Gene3D" id="1.10.357.10">
    <property type="entry name" value="Tetracycline Repressor, domain 2"/>
    <property type="match status" value="1"/>
</dbReference>
<proteinExistence type="predicted"/>
<reference evidence="7 8" key="1">
    <citation type="submission" date="2017-08" db="EMBL/GenBank/DDBJ databases">
        <title>Complete Genome Sequence of Streptomyces formicae KY5, the formicamycin producer.</title>
        <authorList>
            <person name="Holmes N.A."/>
            <person name="Devine R."/>
            <person name="Qin Z."/>
            <person name="Seipke R.F."/>
            <person name="Wilkinson B."/>
            <person name="Hutchings M.I."/>
        </authorList>
    </citation>
    <scope>NUCLEOTIDE SEQUENCE [LARGE SCALE GENOMIC DNA]</scope>
    <source>
        <strain evidence="7 8">KY5</strain>
    </source>
</reference>
<keyword evidence="8" id="KW-1185">Reference proteome</keyword>
<dbReference type="PROSITE" id="PS50977">
    <property type="entry name" value="HTH_TETR_2"/>
    <property type="match status" value="1"/>
</dbReference>
<evidence type="ECO:0000259" key="6">
    <source>
        <dbReference type="PROSITE" id="PS50977"/>
    </source>
</evidence>
<dbReference type="EMBL" id="CP022685">
    <property type="protein sequence ID" value="ATL31544.1"/>
    <property type="molecule type" value="Genomic_DNA"/>
</dbReference>
<dbReference type="NCBIfam" id="NF041196">
    <property type="entry name" value="ScbR_bind_reg"/>
    <property type="match status" value="1"/>
</dbReference>
<dbReference type="InterPro" id="IPR036271">
    <property type="entry name" value="Tet_transcr_reg_TetR-rel_C_sf"/>
</dbReference>
<keyword evidence="3" id="KW-0804">Transcription</keyword>
<evidence type="ECO:0000256" key="4">
    <source>
        <dbReference type="PROSITE-ProRule" id="PRU00335"/>
    </source>
</evidence>
<dbReference type="SUPFAM" id="SSF48498">
    <property type="entry name" value="Tetracyclin repressor-like, C-terminal domain"/>
    <property type="match status" value="1"/>
</dbReference>
<dbReference type="SUPFAM" id="SSF46689">
    <property type="entry name" value="Homeodomain-like"/>
    <property type="match status" value="1"/>
</dbReference>
<dbReference type="InterPro" id="IPR047923">
    <property type="entry name" value="ArpA-like"/>
</dbReference>
<protein>
    <submittedName>
        <fullName evidence="7">Transcriptional regulator, TetR family</fullName>
    </submittedName>
</protein>
<accession>A0A291QJ81</accession>
<evidence type="ECO:0000256" key="5">
    <source>
        <dbReference type="SAM" id="MobiDB-lite"/>
    </source>
</evidence>
<keyword evidence="2 4" id="KW-0238">DNA-binding</keyword>
<dbReference type="PRINTS" id="PR00455">
    <property type="entry name" value="HTHTETR"/>
</dbReference>
<dbReference type="InterPro" id="IPR054126">
    <property type="entry name" value="CprB_TetR_C"/>
</dbReference>
<keyword evidence="1" id="KW-0805">Transcription regulation</keyword>
<dbReference type="Pfam" id="PF00440">
    <property type="entry name" value="TetR_N"/>
    <property type="match status" value="1"/>
</dbReference>
<dbReference type="Pfam" id="PF21935">
    <property type="entry name" value="TetR_C_45"/>
    <property type="match status" value="1"/>
</dbReference>
<evidence type="ECO:0000256" key="3">
    <source>
        <dbReference type="ARBA" id="ARBA00023163"/>
    </source>
</evidence>
<dbReference type="Proteomes" id="UP000221011">
    <property type="component" value="Chromosome"/>
</dbReference>
<sequence>MAKQARAIRTRRAILEAAARVFDEHDYQAATITEILRTAGVTKGALYFHFQSKEDLAHGVLTEQTARPTVPPRTCRAQELVDVVLLHGYRLQSDPMVRAGVRLSLHEVGHRPDGRGPFDPWVDIVRDLLEAAKARGELLSHVDIAASAEVLVGGFAGVQSMSETASRYRDLDRRAAALLRHLLPSIVIPSVLASLDLAEDRGARVFAELPGPAAPGAPASDVSAPGPSAPDVTVPAPPAPCDAQVTT</sequence>
<dbReference type="AlphaFoldDB" id="A0A291QJ81"/>
<feature type="DNA-binding region" description="H-T-H motif" evidence="4">
    <location>
        <begin position="31"/>
        <end position="50"/>
    </location>
</feature>
<evidence type="ECO:0000256" key="1">
    <source>
        <dbReference type="ARBA" id="ARBA00023015"/>
    </source>
</evidence>
<name>A0A291QJ81_9ACTN</name>
<dbReference type="InterPro" id="IPR050109">
    <property type="entry name" value="HTH-type_TetR-like_transc_reg"/>
</dbReference>
<feature type="region of interest" description="Disordered" evidence="5">
    <location>
        <begin position="209"/>
        <end position="247"/>
    </location>
</feature>